<evidence type="ECO:0000313" key="2">
    <source>
        <dbReference type="EMBL" id="CAH3196176.1"/>
    </source>
</evidence>
<keyword evidence="1" id="KW-0472">Membrane</keyword>
<feature type="transmembrane region" description="Helical" evidence="1">
    <location>
        <begin position="122"/>
        <end position="147"/>
    </location>
</feature>
<feature type="transmembrane region" description="Helical" evidence="1">
    <location>
        <begin position="267"/>
        <end position="292"/>
    </location>
</feature>
<feature type="transmembrane region" description="Helical" evidence="1">
    <location>
        <begin position="336"/>
        <end position="355"/>
    </location>
</feature>
<name>A0ABN8SYC6_9CNID</name>
<feature type="transmembrane region" description="Helical" evidence="1">
    <location>
        <begin position="1034"/>
        <end position="1053"/>
    </location>
</feature>
<feature type="transmembrane region" description="Helical" evidence="1">
    <location>
        <begin position="704"/>
        <end position="729"/>
    </location>
</feature>
<dbReference type="EMBL" id="CALNXI010004616">
    <property type="protein sequence ID" value="CAH3196176.1"/>
    <property type="molecule type" value="Genomic_DNA"/>
</dbReference>
<feature type="transmembrane region" description="Helical" evidence="1">
    <location>
        <begin position="662"/>
        <end position="684"/>
    </location>
</feature>
<feature type="transmembrane region" description="Helical" evidence="1">
    <location>
        <begin position="449"/>
        <end position="476"/>
    </location>
</feature>
<evidence type="ECO:0008006" key="4">
    <source>
        <dbReference type="Google" id="ProtNLM"/>
    </source>
</evidence>
<feature type="transmembrane region" description="Helical" evidence="1">
    <location>
        <begin position="204"/>
        <end position="226"/>
    </location>
</feature>
<keyword evidence="1" id="KW-0812">Transmembrane</keyword>
<feature type="transmembrane region" description="Helical" evidence="1">
    <location>
        <begin position="804"/>
        <end position="829"/>
    </location>
</feature>
<feature type="transmembrane region" description="Helical" evidence="1">
    <location>
        <begin position="416"/>
        <end position="437"/>
    </location>
</feature>
<keyword evidence="3" id="KW-1185">Reference proteome</keyword>
<feature type="transmembrane region" description="Helical" evidence="1">
    <location>
        <begin position="496"/>
        <end position="519"/>
    </location>
</feature>
<evidence type="ECO:0000313" key="3">
    <source>
        <dbReference type="Proteomes" id="UP001159427"/>
    </source>
</evidence>
<feature type="transmembrane region" description="Helical" evidence="1">
    <location>
        <begin position="167"/>
        <end position="192"/>
    </location>
</feature>
<feature type="transmembrane region" description="Helical" evidence="1">
    <location>
        <begin position="304"/>
        <end position="324"/>
    </location>
</feature>
<accession>A0ABN8SYC6</accession>
<feature type="transmembrane region" description="Helical" evidence="1">
    <location>
        <begin position="873"/>
        <end position="892"/>
    </location>
</feature>
<feature type="transmembrane region" description="Helical" evidence="1">
    <location>
        <begin position="949"/>
        <end position="975"/>
    </location>
</feature>
<organism evidence="2 3">
    <name type="scientific">Porites evermanni</name>
    <dbReference type="NCBI Taxonomy" id="104178"/>
    <lineage>
        <taxon>Eukaryota</taxon>
        <taxon>Metazoa</taxon>
        <taxon>Cnidaria</taxon>
        <taxon>Anthozoa</taxon>
        <taxon>Hexacorallia</taxon>
        <taxon>Scleractinia</taxon>
        <taxon>Fungiina</taxon>
        <taxon>Poritidae</taxon>
        <taxon>Porites</taxon>
    </lineage>
</organism>
<proteinExistence type="predicted"/>
<comment type="caution">
    <text evidence="2">The sequence shown here is derived from an EMBL/GenBank/DDBJ whole genome shotgun (WGS) entry which is preliminary data.</text>
</comment>
<keyword evidence="1" id="KW-1133">Transmembrane helix</keyword>
<dbReference type="Proteomes" id="UP001159427">
    <property type="component" value="Unassembled WGS sequence"/>
</dbReference>
<feature type="transmembrane region" description="Helical" evidence="1">
    <location>
        <begin position="841"/>
        <end position="861"/>
    </location>
</feature>
<feature type="transmembrane region" description="Helical" evidence="1">
    <location>
        <begin position="987"/>
        <end position="1013"/>
    </location>
</feature>
<protein>
    <recommendedName>
        <fullName evidence="4">G protein-coupled receptor</fullName>
    </recommendedName>
</protein>
<gene>
    <name evidence="2" type="ORF">PEVE_00031984</name>
</gene>
<reference evidence="2 3" key="1">
    <citation type="submission" date="2022-05" db="EMBL/GenBank/DDBJ databases">
        <authorList>
            <consortium name="Genoscope - CEA"/>
            <person name="William W."/>
        </authorList>
    </citation>
    <scope>NUCLEOTIDE SEQUENCE [LARGE SCALE GENOMIC DNA]</scope>
</reference>
<sequence length="1073" mass="122202">MTFGTLLEVFGHILNSLTRGVTEYYNPDEPEFTVESFGYSPLESTGREWYCHPVDELIYQEYSDREAISLTYLTSRSLDIKVIDACSPEENEETQGRQDSDRGMAWKRLRPSVICTVCKSMYIGALISIVTAIFIGTIYMMVTYLSFRTVQNCEFHPMNSTLIQVQWIRSMSDVVSCSFLYIWFFVLLQFLFRPFQLMGVKRKLLLICVLSYSLDTIYRVALQALGVSHSNISNLQKVPLNTCFLINQCLQTYVLTNYFCTNSKQKVALFFQMVVPSCFCFLTFFLVASLIYPAYNDENANGKLLIAIFAPLAGVFVKLTSRICVQKLYNITHPGYSYVFLSPLYCGAAIVFRILQADLGSLLDIAILGIVHGAAEVIERSTIVLLDQIVHTMLEKRLAPWGSFRTPRRERLMSDIAIMSMLFESTAIVSVNGYLYLYQFIYLRREPFVNLLQLFAVHTAVSLAIEWVFTSISLAIETRYQNMAVMAIWRRRWKRHILVAVVNAVPMALWTSTNLMGILHGRFREKSTQPCKIPVPPEMSSSALLEVFGHILFSFTRGVADHFDPDEPEFTAESFGYTPLESTGREWYRHPVEEFIYQEYSDGEPASLNYLTRGRLSVRVINACSLEENDQEEKYDQNRTMAWKRLRPSALRTVCKSMYTGALISVVTAIFIGTIYIMVTYLSFKTVQNCEFQPMNSTSIQIQWLRSISDVVSCGFLYIWFFALVQFLFRPFQLTGVRGKLLLICVLTYSLDTSYRVALQASGLSHSRITFPLKIPLNALFLLNQSFQVCVLTNTFCTSAQKKLALFFKIVVPSCVVFLVFVLVTSVVYPIYNRETAEKKLLIAVFAPLIGVFLKVASRLCVQKLYNITHPGYSYVLLSPLYCGSAIVFRVLQAELDSLRSIAILGIIHGAAEVIERSTMVLIDHICYVLCKRAVVPWKSFRTARRERLTADIAIMGMVYESTAIVSVNGCLYLYQFVYTGEEPFKTLFQSFAIHTTVSLAIEWVFTSLSLAIETRYQNMPVMAVWCTRWGRHILVAIVNAVPVALWASSNLIDVLHGRFSETSTQPCKMPFT</sequence>
<evidence type="ECO:0000256" key="1">
    <source>
        <dbReference type="SAM" id="Phobius"/>
    </source>
</evidence>